<dbReference type="PANTHER" id="PTHR43309">
    <property type="entry name" value="5-OXOPROLINASE SUBUNIT C"/>
    <property type="match status" value="1"/>
</dbReference>
<keyword evidence="6" id="KW-1185">Reference proteome</keyword>
<comment type="caution">
    <text evidence="5">The sequence shown here is derived from an EMBL/GenBank/DDBJ whole genome shotgun (WGS) entry which is preliminary data.</text>
</comment>
<keyword evidence="2" id="KW-0378">Hydrolase</keyword>
<feature type="domain" description="Carboxyltransferase" evidence="4">
    <location>
        <begin position="24"/>
        <end position="322"/>
    </location>
</feature>
<organism evidence="5 6">
    <name type="scientific">Paenibacillus vulneris</name>
    <dbReference type="NCBI Taxonomy" id="1133364"/>
    <lineage>
        <taxon>Bacteria</taxon>
        <taxon>Bacillati</taxon>
        <taxon>Bacillota</taxon>
        <taxon>Bacilli</taxon>
        <taxon>Bacillales</taxon>
        <taxon>Paenibacillaceae</taxon>
        <taxon>Paenibacillus</taxon>
    </lineage>
</organism>
<dbReference type="RefSeq" id="WP_345587029.1">
    <property type="nucleotide sequence ID" value="NZ_BAABJG010000006.1"/>
</dbReference>
<sequence length="339" mass="35387">MTIEVLHPGMLTTVQDEGRFGLRGVGVVTSGAMDRFALQVANLLVGNERGAAALEMTLTGATLVFHDDALVALCGADMDARADEGPPLPGWRPVLVRSGTVLRFGRALRGARACLAVAGGIAVPAVLASRSTHVPSRLGGFAGRALQPGDRLQAGTPSAAALALAARLAAAAPGAPIAPAAWAIAPSARPPYAEQPVVRVTRGREAEAMTGGSLHSFFTTPYSITPQSDRMGYRLAGARLEEAEPREMISEAVTMGTVQVPPGGQPIVLMADAQTTGGYPRIAQVAAADLPLLAQLKPGGTVRFREITLQEAQSLYIRQQLDLRRLEQLVRLKAGASMP</sequence>
<keyword evidence="3" id="KW-0067">ATP-binding</keyword>
<proteinExistence type="predicted"/>
<reference evidence="6" key="1">
    <citation type="journal article" date="2019" name="Int. J. Syst. Evol. Microbiol.">
        <title>The Global Catalogue of Microorganisms (GCM) 10K type strain sequencing project: providing services to taxonomists for standard genome sequencing and annotation.</title>
        <authorList>
            <consortium name="The Broad Institute Genomics Platform"/>
            <consortium name="The Broad Institute Genome Sequencing Center for Infectious Disease"/>
            <person name="Wu L."/>
            <person name="Ma J."/>
        </authorList>
    </citation>
    <scope>NUCLEOTIDE SEQUENCE [LARGE SCALE GENOMIC DNA]</scope>
    <source>
        <strain evidence="6">CCUG 53270</strain>
    </source>
</reference>
<evidence type="ECO:0000313" key="5">
    <source>
        <dbReference type="EMBL" id="MFD1220351.1"/>
    </source>
</evidence>
<accession>A0ABW3UKI4</accession>
<dbReference type="EMBL" id="JBHTLU010000013">
    <property type="protein sequence ID" value="MFD1220351.1"/>
    <property type="molecule type" value="Genomic_DNA"/>
</dbReference>
<evidence type="ECO:0000256" key="3">
    <source>
        <dbReference type="ARBA" id="ARBA00022840"/>
    </source>
</evidence>
<dbReference type="Pfam" id="PF02626">
    <property type="entry name" value="CT_A_B"/>
    <property type="match status" value="1"/>
</dbReference>
<dbReference type="SMART" id="SM00797">
    <property type="entry name" value="AHS2"/>
    <property type="match status" value="1"/>
</dbReference>
<dbReference type="NCBIfam" id="TIGR00724">
    <property type="entry name" value="urea_amlyse_rel"/>
    <property type="match status" value="1"/>
</dbReference>
<dbReference type="SUPFAM" id="SSF50891">
    <property type="entry name" value="Cyclophilin-like"/>
    <property type="match status" value="1"/>
</dbReference>
<dbReference type="InterPro" id="IPR029000">
    <property type="entry name" value="Cyclophilin-like_dom_sf"/>
</dbReference>
<keyword evidence="1" id="KW-0547">Nucleotide-binding</keyword>
<name>A0ABW3UKI4_9BACL</name>
<gene>
    <name evidence="5" type="ORF">ACFQ4B_09485</name>
</gene>
<evidence type="ECO:0000256" key="1">
    <source>
        <dbReference type="ARBA" id="ARBA00022741"/>
    </source>
</evidence>
<evidence type="ECO:0000256" key="2">
    <source>
        <dbReference type="ARBA" id="ARBA00022801"/>
    </source>
</evidence>
<evidence type="ECO:0000313" key="6">
    <source>
        <dbReference type="Proteomes" id="UP001597180"/>
    </source>
</evidence>
<evidence type="ECO:0000259" key="4">
    <source>
        <dbReference type="SMART" id="SM00797"/>
    </source>
</evidence>
<dbReference type="PANTHER" id="PTHR43309:SF3">
    <property type="entry name" value="5-OXOPROLINASE SUBUNIT C"/>
    <property type="match status" value="1"/>
</dbReference>
<dbReference type="Proteomes" id="UP001597180">
    <property type="component" value="Unassembled WGS sequence"/>
</dbReference>
<dbReference type="Gene3D" id="2.40.100.10">
    <property type="entry name" value="Cyclophilin-like"/>
    <property type="match status" value="1"/>
</dbReference>
<dbReference type="InterPro" id="IPR003778">
    <property type="entry name" value="CT_A_B"/>
</dbReference>
<dbReference type="InterPro" id="IPR052708">
    <property type="entry name" value="PxpC"/>
</dbReference>
<protein>
    <submittedName>
        <fullName evidence="5">Biotin-dependent carboxyltransferase family protein</fullName>
    </submittedName>
</protein>